<dbReference type="Proteomes" id="UP001208570">
    <property type="component" value="Unassembled WGS sequence"/>
</dbReference>
<proteinExistence type="inferred from homology"/>
<evidence type="ECO:0000313" key="6">
    <source>
        <dbReference type="EMBL" id="KAK2158894.1"/>
    </source>
</evidence>
<dbReference type="AlphaFoldDB" id="A0AAD9JTK1"/>
<sequence>MSLGSKVAFVSAITFSVSIISYVHRSQKEDQANLREGVYRDLRRQEEKRKQNLKLLEEQRELTEILEKQRDEDMKRNSGNVSSRGCSVFAHTQQDNVESRDLLHGPVIAAVIKT</sequence>
<dbReference type="PANTHER" id="PTHR28163">
    <property type="entry name" value="PROTEIN PET117 HOMOLOG, MITOCHONDRIAL"/>
    <property type="match status" value="1"/>
</dbReference>
<dbReference type="InterPro" id="IPR031568">
    <property type="entry name" value="Pet117"/>
</dbReference>
<evidence type="ECO:0000256" key="2">
    <source>
        <dbReference type="ARBA" id="ARBA00008197"/>
    </source>
</evidence>
<keyword evidence="5" id="KW-0175">Coiled coil</keyword>
<gene>
    <name evidence="6" type="ORF">LSH36_162g07040</name>
</gene>
<evidence type="ECO:0000256" key="4">
    <source>
        <dbReference type="ARBA" id="ARBA00023128"/>
    </source>
</evidence>
<dbReference type="EMBL" id="JAODUP010000162">
    <property type="protein sequence ID" value="KAK2158894.1"/>
    <property type="molecule type" value="Genomic_DNA"/>
</dbReference>
<name>A0AAD9JTK1_9ANNE</name>
<dbReference type="GO" id="GO:0033617">
    <property type="term" value="P:mitochondrial respiratory chain complex IV assembly"/>
    <property type="evidence" value="ECO:0007669"/>
    <property type="project" value="TreeGrafter"/>
</dbReference>
<protein>
    <submittedName>
        <fullName evidence="6">Uncharacterized protein</fullName>
    </submittedName>
</protein>
<feature type="non-terminal residue" evidence="6">
    <location>
        <position position="1"/>
    </location>
</feature>
<comment type="similarity">
    <text evidence="2">Belongs to the PET117 family.</text>
</comment>
<evidence type="ECO:0000313" key="7">
    <source>
        <dbReference type="Proteomes" id="UP001208570"/>
    </source>
</evidence>
<keyword evidence="7" id="KW-1185">Reference proteome</keyword>
<dbReference type="Pfam" id="PF15786">
    <property type="entry name" value="PET117"/>
    <property type="match status" value="1"/>
</dbReference>
<organism evidence="6 7">
    <name type="scientific">Paralvinella palmiformis</name>
    <dbReference type="NCBI Taxonomy" id="53620"/>
    <lineage>
        <taxon>Eukaryota</taxon>
        <taxon>Metazoa</taxon>
        <taxon>Spiralia</taxon>
        <taxon>Lophotrochozoa</taxon>
        <taxon>Annelida</taxon>
        <taxon>Polychaeta</taxon>
        <taxon>Sedentaria</taxon>
        <taxon>Canalipalpata</taxon>
        <taxon>Terebellida</taxon>
        <taxon>Terebelliformia</taxon>
        <taxon>Alvinellidae</taxon>
        <taxon>Paralvinella</taxon>
    </lineage>
</organism>
<dbReference type="GO" id="GO:0005739">
    <property type="term" value="C:mitochondrion"/>
    <property type="evidence" value="ECO:0007669"/>
    <property type="project" value="UniProtKB-SubCell"/>
</dbReference>
<keyword evidence="3" id="KW-0809">Transit peptide</keyword>
<feature type="coiled-coil region" evidence="5">
    <location>
        <begin position="39"/>
        <end position="72"/>
    </location>
</feature>
<comment type="subcellular location">
    <subcellularLocation>
        <location evidence="1">Mitochondrion</location>
    </subcellularLocation>
</comment>
<keyword evidence="4" id="KW-0496">Mitochondrion</keyword>
<reference evidence="6" key="1">
    <citation type="journal article" date="2023" name="Mol. Biol. Evol.">
        <title>Third-Generation Sequencing Reveals the Adaptive Role of the Epigenome in Three Deep-Sea Polychaetes.</title>
        <authorList>
            <person name="Perez M."/>
            <person name="Aroh O."/>
            <person name="Sun Y."/>
            <person name="Lan Y."/>
            <person name="Juniper S.K."/>
            <person name="Young C.R."/>
            <person name="Angers B."/>
            <person name="Qian P.Y."/>
        </authorList>
    </citation>
    <scope>NUCLEOTIDE SEQUENCE</scope>
    <source>
        <strain evidence="6">P08H-3</strain>
    </source>
</reference>
<comment type="caution">
    <text evidence="6">The sequence shown here is derived from an EMBL/GenBank/DDBJ whole genome shotgun (WGS) entry which is preliminary data.</text>
</comment>
<evidence type="ECO:0000256" key="3">
    <source>
        <dbReference type="ARBA" id="ARBA00022946"/>
    </source>
</evidence>
<evidence type="ECO:0000256" key="5">
    <source>
        <dbReference type="SAM" id="Coils"/>
    </source>
</evidence>
<dbReference type="PANTHER" id="PTHR28163:SF1">
    <property type="entry name" value="PROTEIN PET117 HOMOLOG, MITOCHONDRIAL"/>
    <property type="match status" value="1"/>
</dbReference>
<accession>A0AAD9JTK1</accession>
<evidence type="ECO:0000256" key="1">
    <source>
        <dbReference type="ARBA" id="ARBA00004173"/>
    </source>
</evidence>